<dbReference type="PANTHER" id="PTHR37171:SF1">
    <property type="entry name" value="SERINE_THREONINE-PROTEIN KINASE YRZF-RELATED"/>
    <property type="match status" value="1"/>
</dbReference>
<proteinExistence type="predicted"/>
<protein>
    <recommendedName>
        <fullName evidence="2">Protein kinase domain-containing protein</fullName>
    </recommendedName>
</protein>
<dbReference type="GO" id="GO:0004672">
    <property type="term" value="F:protein kinase activity"/>
    <property type="evidence" value="ECO:0007669"/>
    <property type="project" value="InterPro"/>
</dbReference>
<dbReference type="PROSITE" id="PS50011">
    <property type="entry name" value="PROTEIN_KINASE_DOM"/>
    <property type="match status" value="1"/>
</dbReference>
<dbReference type="EMBL" id="AWTV01000010">
    <property type="protein sequence ID" value="KIH87099.1"/>
    <property type="molecule type" value="Genomic_DNA"/>
</dbReference>
<feature type="region of interest" description="Disordered" evidence="1">
    <location>
        <begin position="27"/>
        <end position="62"/>
    </location>
</feature>
<feature type="domain" description="Protein kinase" evidence="2">
    <location>
        <begin position="129"/>
        <end position="300"/>
    </location>
</feature>
<dbReference type="PANTHER" id="PTHR37171">
    <property type="entry name" value="SERINE/THREONINE-PROTEIN KINASE YRZF-RELATED"/>
    <property type="match status" value="1"/>
</dbReference>
<dbReference type="InterPro" id="IPR000719">
    <property type="entry name" value="Prot_kinase_dom"/>
</dbReference>
<reference evidence="3 4" key="1">
    <citation type="journal article" date="2014" name="BMC Genomics">
        <title>Comparative genomics of the major fungal agents of human and animal Sporotrichosis: Sporothrix schenckii and Sporothrix brasiliensis.</title>
        <authorList>
            <person name="Teixeira M.M."/>
            <person name="de Almeida L.G."/>
            <person name="Kubitschek-Barreira P."/>
            <person name="Alves F.L."/>
            <person name="Kioshima E.S."/>
            <person name="Abadio A.K."/>
            <person name="Fernandes L."/>
            <person name="Derengowski L.S."/>
            <person name="Ferreira K.S."/>
            <person name="Souza R.C."/>
            <person name="Ruiz J.C."/>
            <person name="de Andrade N.C."/>
            <person name="Paes H.C."/>
            <person name="Nicola A.M."/>
            <person name="Albuquerque P."/>
            <person name="Gerber A.L."/>
            <person name="Martins V.P."/>
            <person name="Peconick L.D."/>
            <person name="Neto A.V."/>
            <person name="Chaucanez C.B."/>
            <person name="Silva P.A."/>
            <person name="Cunha O.L."/>
            <person name="de Oliveira F.F."/>
            <person name="dos Santos T.C."/>
            <person name="Barros A.L."/>
            <person name="Soares M.A."/>
            <person name="de Oliveira L.M."/>
            <person name="Marini M.M."/>
            <person name="Villalobos-Duno H."/>
            <person name="Cunha M.M."/>
            <person name="de Hoog S."/>
            <person name="da Silveira J.F."/>
            <person name="Henrissat B."/>
            <person name="Nino-Vega G.A."/>
            <person name="Cisalpino P.S."/>
            <person name="Mora-Montes H.M."/>
            <person name="Almeida S.R."/>
            <person name="Stajich J.E."/>
            <person name="Lopes-Bezerra L.M."/>
            <person name="Vasconcelos A.T."/>
            <person name="Felipe M.S."/>
        </authorList>
    </citation>
    <scope>NUCLEOTIDE SEQUENCE [LARGE SCALE GENOMIC DNA]</scope>
    <source>
        <strain evidence="3 4">5110</strain>
    </source>
</reference>
<dbReference type="Proteomes" id="UP000031575">
    <property type="component" value="Unassembled WGS sequence"/>
</dbReference>
<keyword evidence="4" id="KW-1185">Reference proteome</keyword>
<dbReference type="InterPro" id="IPR011009">
    <property type="entry name" value="Kinase-like_dom_sf"/>
</dbReference>
<dbReference type="GeneID" id="63678409"/>
<dbReference type="SUPFAM" id="SSF56112">
    <property type="entry name" value="Protein kinase-like (PK-like)"/>
    <property type="match status" value="1"/>
</dbReference>
<evidence type="ECO:0000313" key="3">
    <source>
        <dbReference type="EMBL" id="KIH87099.1"/>
    </source>
</evidence>
<dbReference type="InterPro" id="IPR052396">
    <property type="entry name" value="Meiotic_Drive_Suppr_Kinase"/>
</dbReference>
<comment type="caution">
    <text evidence="3">The sequence shown here is derived from an EMBL/GenBank/DDBJ whole genome shotgun (WGS) entry which is preliminary data.</text>
</comment>
<dbReference type="Gene3D" id="1.10.510.10">
    <property type="entry name" value="Transferase(Phosphotransferase) domain 1"/>
    <property type="match status" value="1"/>
</dbReference>
<evidence type="ECO:0000313" key="4">
    <source>
        <dbReference type="Proteomes" id="UP000031575"/>
    </source>
</evidence>
<sequence>MPARDESKTLLDDHAVEDYAETACADLQGTSTAAASDRESSQTSTSRGGSRREGDAVEAEALPITPPLGTECRDSYRCIVDYRGAPYKVTWRGKQQYPDFSQFPRFAADADAGAVAARLPQSPEMTSLWKASTLVDFGSYASIRRHSTSRCPAFPMVKLAHPDDQARRILQHEFAVLCRLMDLVDRGLDLPVVRMDPEPIVDGGVLCGFRMEELIKLPVVDFATRKDDATAALQQLHAAGFSHGDVQPSNFMQDKTGRIVLIDFGFAGRIGHELPLFFPRCVYESSMFHKDADMAALSKW</sequence>
<evidence type="ECO:0000256" key="1">
    <source>
        <dbReference type="SAM" id="MobiDB-lite"/>
    </source>
</evidence>
<name>A0A0C2ELV2_9PEZI</name>
<gene>
    <name evidence="3" type="ORF">SPBR_05211</name>
</gene>
<evidence type="ECO:0000259" key="2">
    <source>
        <dbReference type="PROSITE" id="PS50011"/>
    </source>
</evidence>
<dbReference type="Pfam" id="PF03109">
    <property type="entry name" value="ABC1"/>
    <property type="match status" value="1"/>
</dbReference>
<accession>A0A0C2ELV2</accession>
<dbReference type="VEuPathDB" id="FungiDB:SPBR_05211"/>
<dbReference type="AlphaFoldDB" id="A0A0C2ELV2"/>
<dbReference type="OrthoDB" id="4062651at2759"/>
<organism evidence="3 4">
    <name type="scientific">Sporothrix brasiliensis 5110</name>
    <dbReference type="NCBI Taxonomy" id="1398154"/>
    <lineage>
        <taxon>Eukaryota</taxon>
        <taxon>Fungi</taxon>
        <taxon>Dikarya</taxon>
        <taxon>Ascomycota</taxon>
        <taxon>Pezizomycotina</taxon>
        <taxon>Sordariomycetes</taxon>
        <taxon>Sordariomycetidae</taxon>
        <taxon>Ophiostomatales</taxon>
        <taxon>Ophiostomataceae</taxon>
        <taxon>Sporothrix</taxon>
    </lineage>
</organism>
<dbReference type="RefSeq" id="XP_040615109.1">
    <property type="nucleotide sequence ID" value="XM_040763488.1"/>
</dbReference>
<dbReference type="HOGENOM" id="CLU_067163_0_0_1"/>
<dbReference type="InterPro" id="IPR004147">
    <property type="entry name" value="ABC1_dom"/>
</dbReference>
<dbReference type="GO" id="GO:0005524">
    <property type="term" value="F:ATP binding"/>
    <property type="evidence" value="ECO:0007669"/>
    <property type="project" value="InterPro"/>
</dbReference>